<keyword evidence="2" id="KW-1185">Reference proteome</keyword>
<comment type="caution">
    <text evidence="1">The sequence shown here is derived from an EMBL/GenBank/DDBJ whole genome shotgun (WGS) entry which is preliminary data.</text>
</comment>
<dbReference type="Proteomes" id="UP000011566">
    <property type="component" value="Unassembled WGS sequence"/>
</dbReference>
<accession>M0M7L7</accession>
<protein>
    <recommendedName>
        <fullName evidence="3">Intracellular proteinase inhibitor BsuPI domain-containing protein</fullName>
    </recommendedName>
</protein>
<evidence type="ECO:0008006" key="3">
    <source>
        <dbReference type="Google" id="ProtNLM"/>
    </source>
</evidence>
<evidence type="ECO:0000313" key="2">
    <source>
        <dbReference type="Proteomes" id="UP000011566"/>
    </source>
</evidence>
<name>M0M7L7_9EURY</name>
<gene>
    <name evidence="1" type="ORF">C447_03711</name>
</gene>
<proteinExistence type="predicted"/>
<sequence>MSTVTRGTDSTACEEALQRLPSKVNGVEYGSLNGFSLTANRTTLSIGDSIVFRLRNETDTETITGNRHKFDVQRRLDDEWRSIYWMSDSASYTDMGYGQQPGEGFTWRFALTRQGLEHTSQTNPPYRVCEALVPGDYRFVYWGVSAEGENETDRGVGVRFELTKPNSTVSPDLSG</sequence>
<dbReference type="AlphaFoldDB" id="M0M7L7"/>
<organism evidence="1 2">
    <name type="scientific">Halococcus hamelinensis 100A6</name>
    <dbReference type="NCBI Taxonomy" id="1132509"/>
    <lineage>
        <taxon>Archaea</taxon>
        <taxon>Methanobacteriati</taxon>
        <taxon>Methanobacteriota</taxon>
        <taxon>Stenosarchaea group</taxon>
        <taxon>Halobacteria</taxon>
        <taxon>Halobacteriales</taxon>
        <taxon>Halococcaceae</taxon>
        <taxon>Halococcus</taxon>
    </lineage>
</organism>
<reference evidence="1 2" key="1">
    <citation type="journal article" date="2014" name="PLoS Genet.">
        <title>Phylogenetically driven sequencing of extremely halophilic archaea reveals strategies for static and dynamic osmo-response.</title>
        <authorList>
            <person name="Becker E.A."/>
            <person name="Seitzer P.M."/>
            <person name="Tritt A."/>
            <person name="Larsen D."/>
            <person name="Krusor M."/>
            <person name="Yao A.I."/>
            <person name="Wu D."/>
            <person name="Madern D."/>
            <person name="Eisen J.A."/>
            <person name="Darling A.E."/>
            <person name="Facciotti M.T."/>
        </authorList>
    </citation>
    <scope>NUCLEOTIDE SEQUENCE [LARGE SCALE GENOMIC DNA]</scope>
    <source>
        <strain evidence="1 2">100A6</strain>
    </source>
</reference>
<dbReference type="eggNOG" id="arCOG07571">
    <property type="taxonomic scope" value="Archaea"/>
</dbReference>
<dbReference type="RefSeq" id="WP_007691060.1">
    <property type="nucleotide sequence ID" value="NZ_AJRK01000024.1"/>
</dbReference>
<dbReference type="PATRIC" id="fig|1132509.6.peg.865"/>
<dbReference type="EMBL" id="AOMB01000010">
    <property type="protein sequence ID" value="EMA40594.1"/>
    <property type="molecule type" value="Genomic_DNA"/>
</dbReference>
<evidence type="ECO:0000313" key="1">
    <source>
        <dbReference type="EMBL" id="EMA40594.1"/>
    </source>
</evidence>